<accession>D5RM36</accession>
<sequence length="63" mass="6461">MPAEGWPASCRREAGRRPAGGKRAGVLPAGSGPASCRRERQAGILPADRKKNRPLAGSPQGAA</sequence>
<feature type="region of interest" description="Disordered" evidence="1">
    <location>
        <begin position="1"/>
        <end position="63"/>
    </location>
</feature>
<dbReference type="HOGENOM" id="CLU_2909671_0_0_5"/>
<evidence type="ECO:0000313" key="3">
    <source>
        <dbReference type="Proteomes" id="UP000005324"/>
    </source>
</evidence>
<feature type="non-terminal residue" evidence="2">
    <location>
        <position position="63"/>
    </location>
</feature>
<dbReference type="AlphaFoldDB" id="D5RM36"/>
<organism evidence="2 3">
    <name type="scientific">Pseudoroseomonas cervicalis ATCC 49957</name>
    <dbReference type="NCBI Taxonomy" id="525371"/>
    <lineage>
        <taxon>Bacteria</taxon>
        <taxon>Pseudomonadati</taxon>
        <taxon>Pseudomonadota</taxon>
        <taxon>Alphaproteobacteria</taxon>
        <taxon>Acetobacterales</taxon>
        <taxon>Roseomonadaceae</taxon>
        <taxon>Roseomonas</taxon>
    </lineage>
</organism>
<protein>
    <submittedName>
        <fullName evidence="2">Uncharacterized protein</fullName>
    </submittedName>
</protein>
<dbReference type="EMBL" id="ADVL01000347">
    <property type="protein sequence ID" value="EFH11635.1"/>
    <property type="molecule type" value="Genomic_DNA"/>
</dbReference>
<evidence type="ECO:0000313" key="2">
    <source>
        <dbReference type="EMBL" id="EFH11635.1"/>
    </source>
</evidence>
<gene>
    <name evidence="2" type="ORF">HMPREF0731_2147</name>
</gene>
<keyword evidence="3" id="KW-1185">Reference proteome</keyword>
<evidence type="ECO:0000256" key="1">
    <source>
        <dbReference type="SAM" id="MobiDB-lite"/>
    </source>
</evidence>
<name>D5RM36_9PROT</name>
<proteinExistence type="predicted"/>
<dbReference type="Proteomes" id="UP000005324">
    <property type="component" value="Unassembled WGS sequence"/>
</dbReference>
<reference evidence="2 3" key="1">
    <citation type="submission" date="2010-04" db="EMBL/GenBank/DDBJ databases">
        <authorList>
            <person name="Qin X."/>
            <person name="Bachman B."/>
            <person name="Battles P."/>
            <person name="Bell A."/>
            <person name="Bess C."/>
            <person name="Bickham C."/>
            <person name="Chaboub L."/>
            <person name="Chen D."/>
            <person name="Coyle M."/>
            <person name="Deiros D.R."/>
            <person name="Dinh H."/>
            <person name="Forbes L."/>
            <person name="Fowler G."/>
            <person name="Francisco L."/>
            <person name="Fu Q."/>
            <person name="Gubbala S."/>
            <person name="Hale W."/>
            <person name="Han Y."/>
            <person name="Hemphill L."/>
            <person name="Highlander S.K."/>
            <person name="Hirani K."/>
            <person name="Hogues M."/>
            <person name="Jackson L."/>
            <person name="Jakkamsetti A."/>
            <person name="Javaid M."/>
            <person name="Jiang H."/>
            <person name="Korchina V."/>
            <person name="Kovar C."/>
            <person name="Lara F."/>
            <person name="Lee S."/>
            <person name="Mata R."/>
            <person name="Mathew T."/>
            <person name="Moen C."/>
            <person name="Morales K."/>
            <person name="Munidasa M."/>
            <person name="Nazareth L."/>
            <person name="Ngo R."/>
            <person name="Nguyen L."/>
            <person name="Okwuonu G."/>
            <person name="Ongeri F."/>
            <person name="Patil S."/>
            <person name="Petrosino J."/>
            <person name="Pham C."/>
            <person name="Pham P."/>
            <person name="Pu L.-L."/>
            <person name="Puazo M."/>
            <person name="Raj R."/>
            <person name="Reid J."/>
            <person name="Rouhana J."/>
            <person name="Saada N."/>
            <person name="Shang Y."/>
            <person name="Simmons D."/>
            <person name="Thornton R."/>
            <person name="Warren J."/>
            <person name="Weissenberger G."/>
            <person name="Zhang J."/>
            <person name="Zhang L."/>
            <person name="Zhou C."/>
            <person name="Zhu D."/>
            <person name="Muzny D."/>
            <person name="Worley K."/>
            <person name="Gibbs R."/>
        </authorList>
    </citation>
    <scope>NUCLEOTIDE SEQUENCE [LARGE SCALE GENOMIC DNA]</scope>
    <source>
        <strain evidence="2 3">ATCC 49957</strain>
    </source>
</reference>
<comment type="caution">
    <text evidence="2">The sequence shown here is derived from an EMBL/GenBank/DDBJ whole genome shotgun (WGS) entry which is preliminary data.</text>
</comment>